<dbReference type="PANTHER" id="PTHR30086">
    <property type="entry name" value="ARGININE EXPORTER PROTEIN ARGO"/>
    <property type="match status" value="1"/>
</dbReference>
<evidence type="ECO:0008006" key="9">
    <source>
        <dbReference type="Google" id="ProtNLM"/>
    </source>
</evidence>
<dbReference type="STRING" id="240427.AYR62_05280"/>
<evidence type="ECO:0000313" key="7">
    <source>
        <dbReference type="EMBL" id="ANZ67843.1"/>
    </source>
</evidence>
<accession>A0A1B2J0M3</accession>
<keyword evidence="8" id="KW-1185">Reference proteome</keyword>
<feature type="transmembrane region" description="Helical" evidence="6">
    <location>
        <begin position="101"/>
        <end position="120"/>
    </location>
</feature>
<protein>
    <recommendedName>
        <fullName evidence="9">Transporter</fullName>
    </recommendedName>
</protein>
<evidence type="ECO:0000256" key="1">
    <source>
        <dbReference type="ARBA" id="ARBA00004651"/>
    </source>
</evidence>
<reference evidence="7 8" key="1">
    <citation type="submission" date="2016-03" db="EMBL/GenBank/DDBJ databases">
        <title>Pediococcus and Lactobacillus from brewery environment - whole genome sequencing and assembly.</title>
        <authorList>
            <person name="Behr J."/>
            <person name="Geissler A.J."/>
            <person name="Vogel R.F."/>
        </authorList>
    </citation>
    <scope>NUCLEOTIDE SEQUENCE [LARGE SCALE GENOMIC DNA]</scope>
    <source>
        <strain evidence="7 8">TMW 1.1995</strain>
    </source>
</reference>
<proteinExistence type="predicted"/>
<dbReference type="KEGG" id="lpd:AYR62_05280"/>
<keyword evidence="2" id="KW-1003">Cell membrane</keyword>
<dbReference type="RefSeq" id="WP_054710521.1">
    <property type="nucleotide sequence ID" value="NZ_CP014915.1"/>
</dbReference>
<name>A0A1B2J0M3_9LACO</name>
<evidence type="ECO:0000256" key="2">
    <source>
        <dbReference type="ARBA" id="ARBA00022475"/>
    </source>
</evidence>
<keyword evidence="5 6" id="KW-0472">Membrane</keyword>
<evidence type="ECO:0000256" key="4">
    <source>
        <dbReference type="ARBA" id="ARBA00022989"/>
    </source>
</evidence>
<evidence type="ECO:0000256" key="6">
    <source>
        <dbReference type="SAM" id="Phobius"/>
    </source>
</evidence>
<dbReference type="GO" id="GO:0033228">
    <property type="term" value="P:cysteine export across plasma membrane"/>
    <property type="evidence" value="ECO:0007669"/>
    <property type="project" value="TreeGrafter"/>
</dbReference>
<evidence type="ECO:0000256" key="5">
    <source>
        <dbReference type="ARBA" id="ARBA00023136"/>
    </source>
</evidence>
<dbReference type="EMBL" id="CP014924">
    <property type="protein sequence ID" value="ANZ67843.1"/>
    <property type="molecule type" value="Genomic_DNA"/>
</dbReference>
<organism evidence="7 8">
    <name type="scientific">Secundilactobacillus paracollinoides</name>
    <dbReference type="NCBI Taxonomy" id="240427"/>
    <lineage>
        <taxon>Bacteria</taxon>
        <taxon>Bacillati</taxon>
        <taxon>Bacillota</taxon>
        <taxon>Bacilli</taxon>
        <taxon>Lactobacillales</taxon>
        <taxon>Lactobacillaceae</taxon>
        <taxon>Secundilactobacillus</taxon>
    </lineage>
</organism>
<dbReference type="InterPro" id="IPR001123">
    <property type="entry name" value="LeuE-type"/>
</dbReference>
<feature type="transmembrane region" description="Helical" evidence="6">
    <location>
        <begin position="71"/>
        <end position="89"/>
    </location>
</feature>
<dbReference type="Proteomes" id="UP000093267">
    <property type="component" value="Chromosome"/>
</dbReference>
<dbReference type="AlphaFoldDB" id="A0A1B2J0M3"/>
<dbReference type="Pfam" id="PF01810">
    <property type="entry name" value="LysE"/>
    <property type="match status" value="1"/>
</dbReference>
<dbReference type="GO" id="GO:0005886">
    <property type="term" value="C:plasma membrane"/>
    <property type="evidence" value="ECO:0007669"/>
    <property type="project" value="UniProtKB-SubCell"/>
</dbReference>
<dbReference type="OrthoDB" id="9784202at2"/>
<evidence type="ECO:0000256" key="3">
    <source>
        <dbReference type="ARBA" id="ARBA00022692"/>
    </source>
</evidence>
<gene>
    <name evidence="7" type="ORF">AYR63_12305</name>
</gene>
<keyword evidence="3 6" id="KW-0812">Transmembrane</keyword>
<feature type="transmembrane region" description="Helical" evidence="6">
    <location>
        <begin position="35"/>
        <end position="59"/>
    </location>
</feature>
<dbReference type="PANTHER" id="PTHR30086:SF20">
    <property type="entry name" value="ARGININE EXPORTER PROTEIN ARGO-RELATED"/>
    <property type="match status" value="1"/>
</dbReference>
<feature type="transmembrane region" description="Helical" evidence="6">
    <location>
        <begin position="140"/>
        <end position="158"/>
    </location>
</feature>
<sequence length="189" mass="20741">MLSFLTFNWIMAITPGPNTIMALSEGQNKGFRRGLAFNFGSFIGFWLVGLVVAGLSASVVNNPQLTTGLKLIGSLYLIYLAVHSLLPASSIETSEGLNHPIFAAILLQATNIKIYLYYIAGLTGFATVFSTNRYSVWLKLTVMVVIGILGTLIWTLAGHYLKTFYERHQGVVNLVVALLLVVSVVDLWR</sequence>
<feature type="transmembrane region" description="Helical" evidence="6">
    <location>
        <begin position="6"/>
        <end position="23"/>
    </location>
</feature>
<keyword evidence="4 6" id="KW-1133">Transmembrane helix</keyword>
<feature type="transmembrane region" description="Helical" evidence="6">
    <location>
        <begin position="170"/>
        <end position="188"/>
    </location>
</feature>
<comment type="subcellular location">
    <subcellularLocation>
        <location evidence="1">Cell membrane</location>
        <topology evidence="1">Multi-pass membrane protein</topology>
    </subcellularLocation>
</comment>
<dbReference type="GO" id="GO:0015171">
    <property type="term" value="F:amino acid transmembrane transporter activity"/>
    <property type="evidence" value="ECO:0007669"/>
    <property type="project" value="TreeGrafter"/>
</dbReference>
<evidence type="ECO:0000313" key="8">
    <source>
        <dbReference type="Proteomes" id="UP000093267"/>
    </source>
</evidence>